<proteinExistence type="predicted"/>
<comment type="caution">
    <text evidence="2">The sequence shown here is derived from an EMBL/GenBank/DDBJ whole genome shotgun (WGS) entry which is preliminary data.</text>
</comment>
<evidence type="ECO:0000256" key="1">
    <source>
        <dbReference type="SAM" id="MobiDB-lite"/>
    </source>
</evidence>
<feature type="compositionally biased region" description="Basic and acidic residues" evidence="1">
    <location>
        <begin position="207"/>
        <end position="227"/>
    </location>
</feature>
<dbReference type="EMBL" id="MPDP01000035">
    <property type="protein sequence ID" value="KAK1491439.1"/>
    <property type="molecule type" value="Genomic_DNA"/>
</dbReference>
<gene>
    <name evidence="2" type="ORF">CCUS01_03225</name>
</gene>
<feature type="region of interest" description="Disordered" evidence="1">
    <location>
        <begin position="293"/>
        <end position="322"/>
    </location>
</feature>
<name>A0AAJ0DLZ6_9PEZI</name>
<sequence>MDGTYGGHGIFCLRYGFPQGGWPELPESGFPIGSTSQYDVCLCFTDNVGEDTTGDLRSTNHLPTGYGNTIIDPSPLGGKHGPFLVTPTARYERNVSEPKKEPWSLHTEQVVESIITAQPPWDITMRIIQTATLCRQGSWISMRLGQQSVFAYDHEPSAASSEVWIINHVLTLIGYSVLLRTVIYQCLKNDEIGIRRVLRSKTTAGHDIQRSRRGDDPRPDPGVDFESRGGLSFKRSASSRELLEPSLTELTIVRTPREGKVRGRGGVWLLIRFGLFEKPPLQGRFPTESPKIWARRAGHGTDSEKGSREDGAGPSRHGNISALNLDDDLEMNYATLGFRPKKKFHQQPRVNIFPNQTWDGARQASNAHSPRKKDLATQCLWGNSGILSLAKAEEERRGWRMSQAKSRKRHSVPMPSNRSPLVLKFLLPFVRLLWLDHRARTLDGGRGGEGRGGNCAVSSCVSPKLDAWLKLGRTKDLAVQAGNPEAPSVLGRDCKANNCRYVWLSMCLHYVENEQSHLDVLGFSSLESIAHGKEEIEAIGSKLPPLSA</sequence>
<reference evidence="2" key="1">
    <citation type="submission" date="2016-11" db="EMBL/GenBank/DDBJ databases">
        <title>The genome sequence of Colletotrichum cuscutae.</title>
        <authorList>
            <person name="Baroncelli R."/>
        </authorList>
    </citation>
    <scope>NUCLEOTIDE SEQUENCE</scope>
    <source>
        <strain evidence="2">IMI 304802</strain>
    </source>
</reference>
<protein>
    <submittedName>
        <fullName evidence="2">Uncharacterized protein</fullName>
    </submittedName>
</protein>
<feature type="region of interest" description="Disordered" evidence="1">
    <location>
        <begin position="205"/>
        <end position="230"/>
    </location>
</feature>
<organism evidence="2 3">
    <name type="scientific">Colletotrichum cuscutae</name>
    <dbReference type="NCBI Taxonomy" id="1209917"/>
    <lineage>
        <taxon>Eukaryota</taxon>
        <taxon>Fungi</taxon>
        <taxon>Dikarya</taxon>
        <taxon>Ascomycota</taxon>
        <taxon>Pezizomycotina</taxon>
        <taxon>Sordariomycetes</taxon>
        <taxon>Hypocreomycetidae</taxon>
        <taxon>Glomerellales</taxon>
        <taxon>Glomerellaceae</taxon>
        <taxon>Colletotrichum</taxon>
        <taxon>Colletotrichum acutatum species complex</taxon>
    </lineage>
</organism>
<feature type="compositionally biased region" description="Basic and acidic residues" evidence="1">
    <location>
        <begin position="299"/>
        <end position="311"/>
    </location>
</feature>
<accession>A0AAJ0DLZ6</accession>
<evidence type="ECO:0000313" key="3">
    <source>
        <dbReference type="Proteomes" id="UP001239213"/>
    </source>
</evidence>
<keyword evidence="3" id="KW-1185">Reference proteome</keyword>
<evidence type="ECO:0000313" key="2">
    <source>
        <dbReference type="EMBL" id="KAK1491439.1"/>
    </source>
</evidence>
<dbReference type="AlphaFoldDB" id="A0AAJ0DLZ6"/>
<dbReference type="Proteomes" id="UP001239213">
    <property type="component" value="Unassembled WGS sequence"/>
</dbReference>